<dbReference type="NCBIfam" id="NF009466">
    <property type="entry name" value="PRK12826.1-2"/>
    <property type="match status" value="1"/>
</dbReference>
<accession>A0ABV8UEJ4</accession>
<dbReference type="PANTHER" id="PTHR42879">
    <property type="entry name" value="3-OXOACYL-(ACYL-CARRIER-PROTEIN) REDUCTASE"/>
    <property type="match status" value="1"/>
</dbReference>
<dbReference type="Gene3D" id="3.40.50.720">
    <property type="entry name" value="NAD(P)-binding Rossmann-like Domain"/>
    <property type="match status" value="1"/>
</dbReference>
<evidence type="ECO:0000313" key="2">
    <source>
        <dbReference type="EMBL" id="MFC4349671.1"/>
    </source>
</evidence>
<dbReference type="Proteomes" id="UP001595776">
    <property type="component" value="Unassembled WGS sequence"/>
</dbReference>
<dbReference type="EMBL" id="JBHSCR010000035">
    <property type="protein sequence ID" value="MFC4349671.1"/>
    <property type="molecule type" value="Genomic_DNA"/>
</dbReference>
<dbReference type="Pfam" id="PF13561">
    <property type="entry name" value="adh_short_C2"/>
    <property type="match status" value="1"/>
</dbReference>
<dbReference type="InterPro" id="IPR050259">
    <property type="entry name" value="SDR"/>
</dbReference>
<name>A0ABV8UEJ4_9PROT</name>
<proteinExistence type="inferred from homology"/>
<evidence type="ECO:0000313" key="3">
    <source>
        <dbReference type="Proteomes" id="UP001595776"/>
    </source>
</evidence>
<dbReference type="PRINTS" id="PR00080">
    <property type="entry name" value="SDRFAMILY"/>
</dbReference>
<sequence>MTHLKGKNALVTGGSRGIGAGIARALAAAGANVALTFHTEDQKAKEVVKQIEADKGAAIALPLENGNRSSAEATIQAATDQYGSPDILVNNAGMAQEKSFMDLTDADWMSMLNCNLMGAVQLIQLCLPSMQAKKWGRIINIASIGGQWGGERQVHYAASKAALINLTMSMGRLYSRDGITCNAIAPGLVPTDMTSAELGDNASKAKLSSIPAGRLGRTEEIAQSCVFLASKDAGYICGQTLNVNGGMYFG</sequence>
<dbReference type="InterPro" id="IPR020904">
    <property type="entry name" value="Sc_DH/Rdtase_CS"/>
</dbReference>
<reference evidence="3" key="1">
    <citation type="journal article" date="2019" name="Int. J. Syst. Evol. Microbiol.">
        <title>The Global Catalogue of Microorganisms (GCM) 10K type strain sequencing project: providing services to taxonomists for standard genome sequencing and annotation.</title>
        <authorList>
            <consortium name="The Broad Institute Genomics Platform"/>
            <consortium name="The Broad Institute Genome Sequencing Center for Infectious Disease"/>
            <person name="Wu L."/>
            <person name="Ma J."/>
        </authorList>
    </citation>
    <scope>NUCLEOTIDE SEQUENCE [LARGE SCALE GENOMIC DNA]</scope>
    <source>
        <strain evidence="3">CGMCC 1.15304</strain>
    </source>
</reference>
<comment type="similarity">
    <text evidence="1">Belongs to the short-chain dehydrogenases/reductases (SDR) family.</text>
</comment>
<dbReference type="PRINTS" id="PR00081">
    <property type="entry name" value="GDHRDH"/>
</dbReference>
<dbReference type="EC" id="1.1.1.100" evidence="2"/>
<keyword evidence="2" id="KW-0560">Oxidoreductase</keyword>
<keyword evidence="3" id="KW-1185">Reference proteome</keyword>
<dbReference type="RefSeq" id="WP_068144926.1">
    <property type="nucleotide sequence ID" value="NZ_JBHSCR010000035.1"/>
</dbReference>
<evidence type="ECO:0000256" key="1">
    <source>
        <dbReference type="ARBA" id="ARBA00006484"/>
    </source>
</evidence>
<dbReference type="InterPro" id="IPR002347">
    <property type="entry name" value="SDR_fam"/>
</dbReference>
<dbReference type="GO" id="GO:0004316">
    <property type="term" value="F:3-oxoacyl-[acyl-carrier-protein] reductase (NADPH) activity"/>
    <property type="evidence" value="ECO:0007669"/>
    <property type="project" value="UniProtKB-EC"/>
</dbReference>
<organism evidence="2 3">
    <name type="scientific">Kordiimonas lipolytica</name>
    <dbReference type="NCBI Taxonomy" id="1662421"/>
    <lineage>
        <taxon>Bacteria</taxon>
        <taxon>Pseudomonadati</taxon>
        <taxon>Pseudomonadota</taxon>
        <taxon>Alphaproteobacteria</taxon>
        <taxon>Kordiimonadales</taxon>
        <taxon>Kordiimonadaceae</taxon>
        <taxon>Kordiimonas</taxon>
    </lineage>
</organism>
<dbReference type="SUPFAM" id="SSF51735">
    <property type="entry name" value="NAD(P)-binding Rossmann-fold domains"/>
    <property type="match status" value="1"/>
</dbReference>
<comment type="caution">
    <text evidence="2">The sequence shown here is derived from an EMBL/GenBank/DDBJ whole genome shotgun (WGS) entry which is preliminary data.</text>
</comment>
<gene>
    <name evidence="2" type="primary">fabG</name>
    <name evidence="2" type="ORF">ACFO5Q_17605</name>
</gene>
<dbReference type="PANTHER" id="PTHR42879:SF2">
    <property type="entry name" value="3-OXOACYL-[ACYL-CARRIER-PROTEIN] REDUCTASE FABG"/>
    <property type="match status" value="1"/>
</dbReference>
<dbReference type="InterPro" id="IPR036291">
    <property type="entry name" value="NAD(P)-bd_dom_sf"/>
</dbReference>
<dbReference type="PROSITE" id="PS00061">
    <property type="entry name" value="ADH_SHORT"/>
    <property type="match status" value="1"/>
</dbReference>
<protein>
    <submittedName>
        <fullName evidence="2">3-oxoacyl-ACP reductase FabG</fullName>
        <ecNumber evidence="2">1.1.1.100</ecNumber>
    </submittedName>
</protein>
<dbReference type="NCBIfam" id="NF005559">
    <property type="entry name" value="PRK07231.1"/>
    <property type="match status" value="1"/>
</dbReference>